<dbReference type="Pfam" id="PF08245">
    <property type="entry name" value="Mur_ligase_M"/>
    <property type="match status" value="1"/>
</dbReference>
<proteinExistence type="inferred from homology"/>
<comment type="subunit">
    <text evidence="2">Forms a heterodimer with GatD.</text>
</comment>
<dbReference type="AlphaFoldDB" id="A0A8J6JE12"/>
<keyword evidence="2" id="KW-0436">Ligase</keyword>
<dbReference type="InterPro" id="IPR013221">
    <property type="entry name" value="Mur_ligase_cen"/>
</dbReference>
<dbReference type="GO" id="GO:0008360">
    <property type="term" value="P:regulation of cell shape"/>
    <property type="evidence" value="ECO:0007669"/>
    <property type="project" value="UniProtKB-KW"/>
</dbReference>
<keyword evidence="2" id="KW-0573">Peptidoglycan synthesis</keyword>
<dbReference type="EC" id="6.3.5.13" evidence="2"/>
<dbReference type="PANTHER" id="PTHR23135">
    <property type="entry name" value="MUR LIGASE FAMILY MEMBER"/>
    <property type="match status" value="1"/>
</dbReference>
<keyword evidence="6" id="KW-1185">Reference proteome</keyword>
<comment type="catalytic activity">
    <reaction evidence="2">
        <text>beta-D-GlcNAc-(1-&gt;4)-Mur2Ac(oyl-L-Ala-gamma-D-Glu-L-Lys-D-Ala-D-Ala)-di-trans,octa-cis-undecaprenyl diphosphate + ATP = beta-D-GlcNAc-(1-&gt;4)-Mur2Ac(oyl-L-Ala-gamma-D-O-P-Glu-L-Lys-D-Ala-D-Ala)-di-trans,octa-cis-undecaprenyl diphosphate + ADP</text>
        <dbReference type="Rhea" id="RHEA:59488"/>
        <dbReference type="ChEBI" id="CHEBI:30616"/>
        <dbReference type="ChEBI" id="CHEBI:60033"/>
        <dbReference type="ChEBI" id="CHEBI:143132"/>
        <dbReference type="ChEBI" id="CHEBI:456216"/>
    </reaction>
</comment>
<comment type="caution">
    <text evidence="5">The sequence shown here is derived from an EMBL/GenBank/DDBJ whole genome shotgun (WGS) entry which is preliminary data.</text>
</comment>
<dbReference type="InterPro" id="IPR036565">
    <property type="entry name" value="Mur-like_cat_sf"/>
</dbReference>
<dbReference type="GO" id="GO:0008270">
    <property type="term" value="F:zinc ion binding"/>
    <property type="evidence" value="ECO:0007669"/>
    <property type="project" value="UniProtKB-UniRule"/>
</dbReference>
<gene>
    <name evidence="2" type="primary">murT</name>
    <name evidence="5" type="ORF">H8S57_10740</name>
</gene>
<keyword evidence="2" id="KW-0067">ATP-binding</keyword>
<keyword evidence="2" id="KW-0133">Cell shape</keyword>
<dbReference type="GO" id="GO:0016881">
    <property type="term" value="F:acid-amino acid ligase activity"/>
    <property type="evidence" value="ECO:0007669"/>
    <property type="project" value="InterPro"/>
</dbReference>
<organism evidence="5 6">
    <name type="scientific">Lawsonibacter hominis</name>
    <dbReference type="NCBI Taxonomy" id="2763053"/>
    <lineage>
        <taxon>Bacteria</taxon>
        <taxon>Bacillati</taxon>
        <taxon>Bacillota</taxon>
        <taxon>Clostridia</taxon>
        <taxon>Eubacteriales</taxon>
        <taxon>Oscillospiraceae</taxon>
        <taxon>Lawsonibacter</taxon>
    </lineage>
</organism>
<comment type="function">
    <text evidence="2">The lipid II isoglutaminyl synthase complex catalyzes the formation of alpha-D-isoglutamine in the cell wall lipid II stem peptide. The MurT subunit catalyzes the ATP-dependent amidation of D-glutamate residue of lipid II, converting it to an isoglutamine residue.</text>
</comment>
<evidence type="ECO:0000259" key="3">
    <source>
        <dbReference type="Pfam" id="PF08245"/>
    </source>
</evidence>
<comment type="caution">
    <text evidence="2">Lacks conserved residue(s) required for the propagation of feature annotation.</text>
</comment>
<feature type="domain" description="Lipid II isoglutaminyl synthase (glutamine-hydrolyzing) subunit MurT C-terminal" evidence="4">
    <location>
        <begin position="322"/>
        <end position="427"/>
    </location>
</feature>
<comment type="pathway">
    <text evidence="1 2">Cell wall biogenesis; peptidoglycan biosynthesis.</text>
</comment>
<dbReference type="Pfam" id="PF08353">
    <property type="entry name" value="MurT_C"/>
    <property type="match status" value="1"/>
</dbReference>
<sequence length="446" mass="50139">MKTIAILACKLLRFAGKLLGKGSSLPGSVALKLDPDILQKIKLPDRVIAVTGSNGKTSTVEMIAHVLRQNGWKVAYNREGSNQIEGVTTFLLSDCTLGGTCRSDVILLESDERFARHTFRHFTPTHYVITNLYRDQLTRNGHPEWIFDILQDSIHPGTRLILNADDPLVSCFALGRDNPVTWFGVERLPFSETQPSGRYRDGAYCPHCKHPMEYEYYHYNHIGAYRCPGCGHHRHTPEDAVTQASLEEKHLILNGKYRVDMAVSGIYHMYNTLAAFSACRALGLAEEPIARALSGYALQNGRIVSFRAGERAGTLLTSKHENSISYDQSIRLAVQDGRDVTVLVLVDAISRKYFTSETSWLWDIDFERLNAPQVKQIVLAGRYSNDLAVRFSYCPIPPERVRVIGDIGAAVDWVKEHGEGYIYFITCFSDKDKLLTRVQVEQEGRA</sequence>
<feature type="binding site" evidence="2">
    <location>
        <position position="230"/>
    </location>
    <ligand>
        <name>Zn(2+)</name>
        <dbReference type="ChEBI" id="CHEBI:29105"/>
    </ligand>
</feature>
<protein>
    <recommendedName>
        <fullName evidence="2">Lipid II isoglutaminyl synthase (glutamine-hydrolyzing) subunit MurT</fullName>
        <ecNumber evidence="2">6.3.5.13</ecNumber>
    </recommendedName>
</protein>
<keyword evidence="2" id="KW-0862">Zinc</keyword>
<feature type="domain" description="Mur ligase central" evidence="3">
    <location>
        <begin position="50"/>
        <end position="169"/>
    </location>
</feature>
<dbReference type="Gene3D" id="3.40.1190.10">
    <property type="entry name" value="Mur-like, catalytic domain"/>
    <property type="match status" value="1"/>
</dbReference>
<evidence type="ECO:0000313" key="5">
    <source>
        <dbReference type="EMBL" id="MBC5734198.1"/>
    </source>
</evidence>
<feature type="binding site" evidence="2">
    <location>
        <position position="227"/>
    </location>
    <ligand>
        <name>Zn(2+)</name>
        <dbReference type="ChEBI" id="CHEBI:29105"/>
    </ligand>
</feature>
<keyword evidence="2" id="KW-0547">Nucleotide-binding</keyword>
<dbReference type="PANTHER" id="PTHR23135:SF7">
    <property type="entry name" value="LIPID II ISOGLUTAMINYL SYNTHASE (GLUTAMINE-HYDROLYZING) SUBUNIT MURT"/>
    <property type="match status" value="1"/>
</dbReference>
<dbReference type="UniPathway" id="UPA00219"/>
<accession>A0A8J6JE12</accession>
<evidence type="ECO:0000313" key="6">
    <source>
        <dbReference type="Proteomes" id="UP000661435"/>
    </source>
</evidence>
<dbReference type="InterPro" id="IPR043703">
    <property type="entry name" value="Lipid_II_synth_MurT"/>
</dbReference>
<dbReference type="GO" id="GO:0005524">
    <property type="term" value="F:ATP binding"/>
    <property type="evidence" value="ECO:0007669"/>
    <property type="project" value="UniProtKB-UniRule"/>
</dbReference>
<dbReference type="EMBL" id="JACOPP010000014">
    <property type="protein sequence ID" value="MBC5734198.1"/>
    <property type="molecule type" value="Genomic_DNA"/>
</dbReference>
<comment type="catalytic activity">
    <reaction evidence="2">
        <text>beta-D-GlcNAc-(1-&gt;4)-Mur2Ac(oyl-L-Ala-gamma-D-Glu-L-Lys-D-Ala-D-Ala)-di-trans,octa-cis-undecaprenyl diphosphate + L-glutamine + ATP + H2O = beta-D-GlcNAc-(1-&gt;4)-Mur2Ac(oyl-L-Ala-D-isoglutaminyl-L-Lys-D-Ala-D-Ala)-di-trans,octa-cis-undecaprenyl diphosphate + L-glutamate + ADP + phosphate + H(+)</text>
        <dbReference type="Rhea" id="RHEA:57928"/>
        <dbReference type="ChEBI" id="CHEBI:15377"/>
        <dbReference type="ChEBI" id="CHEBI:15378"/>
        <dbReference type="ChEBI" id="CHEBI:29985"/>
        <dbReference type="ChEBI" id="CHEBI:30616"/>
        <dbReference type="ChEBI" id="CHEBI:43474"/>
        <dbReference type="ChEBI" id="CHEBI:58359"/>
        <dbReference type="ChEBI" id="CHEBI:60033"/>
        <dbReference type="ChEBI" id="CHEBI:62233"/>
        <dbReference type="ChEBI" id="CHEBI:456216"/>
        <dbReference type="EC" id="6.3.5.13"/>
    </reaction>
</comment>
<comment type="catalytic activity">
    <reaction evidence="2">
        <text>beta-D-GlcNAc-(1-&gt;4)-Mur2Ac(oyl-L-Ala-gamma-D-O-P-Glu-L-Lys-D-Ala-D-Ala)-di-trans,octa-cis-undecaprenyl diphosphate + NH4(+) = beta-D-GlcNAc-(1-&gt;4)-Mur2Ac(oyl-L-Ala-D-isoglutaminyl-L-Lys-D-Ala-D-Ala)-di-trans,octa-cis-undecaprenyl diphosphate + phosphate + H(+)</text>
        <dbReference type="Rhea" id="RHEA:57932"/>
        <dbReference type="ChEBI" id="CHEBI:15378"/>
        <dbReference type="ChEBI" id="CHEBI:28938"/>
        <dbReference type="ChEBI" id="CHEBI:43474"/>
        <dbReference type="ChEBI" id="CHEBI:62233"/>
        <dbReference type="ChEBI" id="CHEBI:143132"/>
    </reaction>
</comment>
<dbReference type="GO" id="GO:0009252">
    <property type="term" value="P:peptidoglycan biosynthetic process"/>
    <property type="evidence" value="ECO:0007669"/>
    <property type="project" value="UniProtKB-UniRule"/>
</dbReference>
<evidence type="ECO:0000256" key="2">
    <source>
        <dbReference type="HAMAP-Rule" id="MF_02214"/>
    </source>
</evidence>
<reference evidence="5" key="1">
    <citation type="submission" date="2020-08" db="EMBL/GenBank/DDBJ databases">
        <title>Genome public.</title>
        <authorList>
            <person name="Liu C."/>
            <person name="Sun Q."/>
        </authorList>
    </citation>
    <scope>NUCLEOTIDE SEQUENCE</scope>
    <source>
        <strain evidence="5">NSJ-51</strain>
    </source>
</reference>
<comment type="similarity">
    <text evidence="2">Belongs to the MurCDEF family. MurT subfamily.</text>
</comment>
<feature type="binding site" evidence="2">
    <location>
        <position position="208"/>
    </location>
    <ligand>
        <name>Zn(2+)</name>
        <dbReference type="ChEBI" id="CHEBI:29105"/>
    </ligand>
</feature>
<dbReference type="GO" id="GO:0071555">
    <property type="term" value="P:cell wall organization"/>
    <property type="evidence" value="ECO:0007669"/>
    <property type="project" value="UniProtKB-KW"/>
</dbReference>
<dbReference type="HAMAP" id="MF_02214">
    <property type="entry name" value="Lipid_II_synth_MurT"/>
    <property type="match status" value="1"/>
</dbReference>
<evidence type="ECO:0000259" key="4">
    <source>
        <dbReference type="Pfam" id="PF08353"/>
    </source>
</evidence>
<keyword evidence="2" id="KW-0961">Cell wall biogenesis/degradation</keyword>
<dbReference type="InterPro" id="IPR013564">
    <property type="entry name" value="MurT_C"/>
</dbReference>
<dbReference type="Proteomes" id="UP000661435">
    <property type="component" value="Unassembled WGS sequence"/>
</dbReference>
<feature type="binding site" evidence="2">
    <location>
        <position position="205"/>
    </location>
    <ligand>
        <name>Zn(2+)</name>
        <dbReference type="ChEBI" id="CHEBI:29105"/>
    </ligand>
</feature>
<dbReference type="GO" id="GO:0140282">
    <property type="term" value="F:carbon-nitrogen ligase activity on lipid II"/>
    <property type="evidence" value="ECO:0007669"/>
    <property type="project" value="UniProtKB-UniRule"/>
</dbReference>
<name>A0A8J6JE12_9FIRM</name>
<dbReference type="RefSeq" id="WP_186908087.1">
    <property type="nucleotide sequence ID" value="NZ_JACOPP010000014.1"/>
</dbReference>
<dbReference type="SUPFAM" id="SSF53623">
    <property type="entry name" value="MurD-like peptide ligases, catalytic domain"/>
    <property type="match status" value="1"/>
</dbReference>
<keyword evidence="2" id="KW-0479">Metal-binding</keyword>
<evidence type="ECO:0000256" key="1">
    <source>
        <dbReference type="ARBA" id="ARBA00004752"/>
    </source>
</evidence>